<keyword evidence="4" id="KW-0175">Coiled coil</keyword>
<organism evidence="6 7">
    <name type="scientific">Saliterribacillus persicus</name>
    <dbReference type="NCBI Taxonomy" id="930114"/>
    <lineage>
        <taxon>Bacteria</taxon>
        <taxon>Bacillati</taxon>
        <taxon>Bacillota</taxon>
        <taxon>Bacilli</taxon>
        <taxon>Bacillales</taxon>
        <taxon>Bacillaceae</taxon>
        <taxon>Saliterribacillus</taxon>
    </lineage>
</organism>
<dbReference type="InterPro" id="IPR050624">
    <property type="entry name" value="HTH-type_Tx_Regulator"/>
</dbReference>
<dbReference type="Gene3D" id="1.10.357.10">
    <property type="entry name" value="Tetracycline Repressor, domain 2"/>
    <property type="match status" value="1"/>
</dbReference>
<evidence type="ECO:0000256" key="4">
    <source>
        <dbReference type="SAM" id="Coils"/>
    </source>
</evidence>
<dbReference type="Pfam" id="PF00440">
    <property type="entry name" value="TetR_N"/>
    <property type="match status" value="1"/>
</dbReference>
<keyword evidence="1" id="KW-0678">Repressor</keyword>
<dbReference type="GO" id="GO:0003677">
    <property type="term" value="F:DNA binding"/>
    <property type="evidence" value="ECO:0007669"/>
    <property type="project" value="UniProtKB-UniRule"/>
</dbReference>
<evidence type="ECO:0000256" key="3">
    <source>
        <dbReference type="PROSITE-ProRule" id="PRU00335"/>
    </source>
</evidence>
<dbReference type="InterPro" id="IPR001647">
    <property type="entry name" value="HTH_TetR"/>
</dbReference>
<keyword evidence="7" id="KW-1185">Reference proteome</keyword>
<dbReference type="PANTHER" id="PTHR43479">
    <property type="entry name" value="ACREF/ENVCD OPERON REPRESSOR-RELATED"/>
    <property type="match status" value="1"/>
</dbReference>
<keyword evidence="2 3" id="KW-0238">DNA-binding</keyword>
<dbReference type="OrthoDB" id="9812993at2"/>
<dbReference type="InterPro" id="IPR023772">
    <property type="entry name" value="DNA-bd_HTH_TetR-type_CS"/>
</dbReference>
<dbReference type="PROSITE" id="PS50977">
    <property type="entry name" value="HTH_TETR_2"/>
    <property type="match status" value="1"/>
</dbReference>
<feature type="coiled-coil region" evidence="4">
    <location>
        <begin position="216"/>
        <end position="256"/>
    </location>
</feature>
<evidence type="ECO:0000256" key="2">
    <source>
        <dbReference type="ARBA" id="ARBA00023125"/>
    </source>
</evidence>
<dbReference type="AlphaFoldDB" id="A0A368YB34"/>
<feature type="domain" description="HTH tetR-type" evidence="5">
    <location>
        <begin position="2"/>
        <end position="62"/>
    </location>
</feature>
<gene>
    <name evidence="6" type="ORF">DFR57_101286</name>
</gene>
<protein>
    <submittedName>
        <fullName evidence="6">TetR family transcriptional regulator</fullName>
    </submittedName>
</protein>
<evidence type="ECO:0000256" key="1">
    <source>
        <dbReference type="ARBA" id="ARBA00022491"/>
    </source>
</evidence>
<reference evidence="6 7" key="1">
    <citation type="submission" date="2018-07" db="EMBL/GenBank/DDBJ databases">
        <title>Genomic Encyclopedia of Type Strains, Phase IV (KMG-IV): sequencing the most valuable type-strain genomes for metagenomic binning, comparative biology and taxonomic classification.</title>
        <authorList>
            <person name="Goeker M."/>
        </authorList>
    </citation>
    <scope>NUCLEOTIDE SEQUENCE [LARGE SCALE GENOMIC DNA]</scope>
    <source>
        <strain evidence="6 7">DSM 27696</strain>
    </source>
</reference>
<sequence length="299" mass="34842">MHEKKKRIIEESLKLFSTKGFHATSIQEIAKKSEVSKGAFYLYFESKDELLLAIFDYYTTMVMGKLEYLQELDIEPVERFEKQIEILLQIFRDHKEYLMIHIRDNVQLGDEMNDLIVKLNKQGYEWISMNLTSMYGEKIEPYLVDASIQSDGILQGYFKWMVLHDLDFDAEDLAIFIVKRINGAVMSMINEQSPPIFNPSQLKFPATFCETKENNKATTSELLNKINRKLKEKELNKEEDKQIKDALKVLEEESNKDNPTEIIVNSMLTHLEAVGDIQSETKKLRNNLLNRKQNGEGTK</sequence>
<name>A0A368YB34_9BACI</name>
<dbReference type="PROSITE" id="PS01081">
    <property type="entry name" value="HTH_TETR_1"/>
    <property type="match status" value="1"/>
</dbReference>
<dbReference type="SUPFAM" id="SSF46689">
    <property type="entry name" value="Homeodomain-like"/>
    <property type="match status" value="1"/>
</dbReference>
<dbReference type="RefSeq" id="WP_114351342.1">
    <property type="nucleotide sequence ID" value="NZ_QPJJ01000001.1"/>
</dbReference>
<comment type="caution">
    <text evidence="6">The sequence shown here is derived from an EMBL/GenBank/DDBJ whole genome shotgun (WGS) entry which is preliminary data.</text>
</comment>
<dbReference type="PANTHER" id="PTHR43479:SF22">
    <property type="entry name" value="TRANSCRIPTIONAL REGULATOR, TETR FAMILY"/>
    <property type="match status" value="1"/>
</dbReference>
<proteinExistence type="predicted"/>
<dbReference type="Proteomes" id="UP000252585">
    <property type="component" value="Unassembled WGS sequence"/>
</dbReference>
<feature type="DNA-binding region" description="H-T-H motif" evidence="3">
    <location>
        <begin position="25"/>
        <end position="44"/>
    </location>
</feature>
<evidence type="ECO:0000313" key="7">
    <source>
        <dbReference type="Proteomes" id="UP000252585"/>
    </source>
</evidence>
<dbReference type="InterPro" id="IPR009057">
    <property type="entry name" value="Homeodomain-like_sf"/>
</dbReference>
<evidence type="ECO:0000259" key="5">
    <source>
        <dbReference type="PROSITE" id="PS50977"/>
    </source>
</evidence>
<accession>A0A368YB34</accession>
<dbReference type="PRINTS" id="PR00455">
    <property type="entry name" value="HTHTETR"/>
</dbReference>
<evidence type="ECO:0000313" key="6">
    <source>
        <dbReference type="EMBL" id="RCW77412.1"/>
    </source>
</evidence>
<dbReference type="EMBL" id="QPJJ01000001">
    <property type="protein sequence ID" value="RCW77412.1"/>
    <property type="molecule type" value="Genomic_DNA"/>
</dbReference>